<evidence type="ECO:0000256" key="4">
    <source>
        <dbReference type="ARBA" id="ARBA00022741"/>
    </source>
</evidence>
<evidence type="ECO:0000256" key="3">
    <source>
        <dbReference type="ARBA" id="ARBA00022679"/>
    </source>
</evidence>
<evidence type="ECO:0000256" key="5">
    <source>
        <dbReference type="ARBA" id="ARBA00022777"/>
    </source>
</evidence>
<dbReference type="Pfam" id="PF26031">
    <property type="entry name" value="IREH1"/>
    <property type="match status" value="1"/>
</dbReference>
<feature type="domain" description="Protein kinase" evidence="10">
    <location>
        <begin position="587"/>
        <end position="891"/>
    </location>
</feature>
<keyword evidence="2" id="KW-0723">Serine/threonine-protein kinase</keyword>
<feature type="region of interest" description="Disordered" evidence="9">
    <location>
        <begin position="1"/>
        <end position="123"/>
    </location>
</feature>
<gene>
    <name evidence="12" type="primary">A02p057770.1_BraROA</name>
    <name evidence="12" type="ORF">IGI04_008559</name>
</gene>
<dbReference type="InterPro" id="IPR050236">
    <property type="entry name" value="Ser_Thr_kinase_AGC"/>
</dbReference>
<dbReference type="Gene3D" id="3.30.200.20">
    <property type="entry name" value="Phosphorylase Kinase, domain 1"/>
    <property type="match status" value="1"/>
</dbReference>
<dbReference type="PANTHER" id="PTHR24356">
    <property type="entry name" value="SERINE/THREONINE-PROTEIN KINASE"/>
    <property type="match status" value="1"/>
</dbReference>
<keyword evidence="4" id="KW-0547">Nucleotide-binding</keyword>
<feature type="region of interest" description="Disordered" evidence="9">
    <location>
        <begin position="326"/>
        <end position="349"/>
    </location>
</feature>
<keyword evidence="6" id="KW-0067">ATP-binding</keyword>
<reference evidence="12 13" key="1">
    <citation type="submission" date="2021-03" db="EMBL/GenBank/DDBJ databases">
        <authorList>
            <person name="King G.J."/>
            <person name="Bancroft I."/>
            <person name="Baten A."/>
            <person name="Bloomfield J."/>
            <person name="Borpatragohain P."/>
            <person name="He Z."/>
            <person name="Irish N."/>
            <person name="Irwin J."/>
            <person name="Liu K."/>
            <person name="Mauleon R.P."/>
            <person name="Moore J."/>
            <person name="Morris R."/>
            <person name="Ostergaard L."/>
            <person name="Wang B."/>
            <person name="Wells R."/>
        </authorList>
    </citation>
    <scope>NUCLEOTIDE SEQUENCE [LARGE SCALE GENOMIC DNA]</scope>
    <source>
        <strain evidence="12">R-o-18</strain>
        <tissue evidence="12">Leaf</tissue>
    </source>
</reference>
<dbReference type="InterPro" id="IPR000961">
    <property type="entry name" value="AGC-kinase_C"/>
</dbReference>
<keyword evidence="3" id="KW-0808">Transferase</keyword>
<evidence type="ECO:0000313" key="13">
    <source>
        <dbReference type="Proteomes" id="UP000823674"/>
    </source>
</evidence>
<dbReference type="Pfam" id="PF00069">
    <property type="entry name" value="Pkinase"/>
    <property type="match status" value="1"/>
</dbReference>
<organism evidence="12 13">
    <name type="scientific">Brassica rapa subsp. trilocularis</name>
    <dbReference type="NCBI Taxonomy" id="1813537"/>
    <lineage>
        <taxon>Eukaryota</taxon>
        <taxon>Viridiplantae</taxon>
        <taxon>Streptophyta</taxon>
        <taxon>Embryophyta</taxon>
        <taxon>Tracheophyta</taxon>
        <taxon>Spermatophyta</taxon>
        <taxon>Magnoliopsida</taxon>
        <taxon>eudicotyledons</taxon>
        <taxon>Gunneridae</taxon>
        <taxon>Pentapetalae</taxon>
        <taxon>rosids</taxon>
        <taxon>malvids</taxon>
        <taxon>Brassicales</taxon>
        <taxon>Brassicaceae</taxon>
        <taxon>Brassiceae</taxon>
        <taxon>Brassica</taxon>
    </lineage>
</organism>
<evidence type="ECO:0000256" key="1">
    <source>
        <dbReference type="ARBA" id="ARBA00012513"/>
    </source>
</evidence>
<comment type="catalytic activity">
    <reaction evidence="8">
        <text>L-seryl-[protein] + ATP = O-phospho-L-seryl-[protein] + ADP + H(+)</text>
        <dbReference type="Rhea" id="RHEA:17989"/>
        <dbReference type="Rhea" id="RHEA-COMP:9863"/>
        <dbReference type="Rhea" id="RHEA-COMP:11604"/>
        <dbReference type="ChEBI" id="CHEBI:15378"/>
        <dbReference type="ChEBI" id="CHEBI:29999"/>
        <dbReference type="ChEBI" id="CHEBI:30616"/>
        <dbReference type="ChEBI" id="CHEBI:83421"/>
        <dbReference type="ChEBI" id="CHEBI:456216"/>
        <dbReference type="EC" id="2.7.11.1"/>
    </reaction>
</comment>
<dbReference type="PROSITE" id="PS51285">
    <property type="entry name" value="AGC_KINASE_CTER"/>
    <property type="match status" value="1"/>
</dbReference>
<dbReference type="InterPro" id="IPR000719">
    <property type="entry name" value="Prot_kinase_dom"/>
</dbReference>
<dbReference type="Proteomes" id="UP000823674">
    <property type="component" value="Chromosome A02"/>
</dbReference>
<dbReference type="PROSITE" id="PS50011">
    <property type="entry name" value="PROTEIN_KINASE_DOM"/>
    <property type="match status" value="1"/>
</dbReference>
<evidence type="ECO:0000256" key="9">
    <source>
        <dbReference type="SAM" id="MobiDB-lite"/>
    </source>
</evidence>
<dbReference type="Gene3D" id="1.10.510.10">
    <property type="entry name" value="Transferase(Phosphotransferase) domain 1"/>
    <property type="match status" value="2"/>
</dbReference>
<comment type="catalytic activity">
    <reaction evidence="7">
        <text>L-threonyl-[protein] + ATP = O-phospho-L-threonyl-[protein] + ADP + H(+)</text>
        <dbReference type="Rhea" id="RHEA:46608"/>
        <dbReference type="Rhea" id="RHEA-COMP:11060"/>
        <dbReference type="Rhea" id="RHEA-COMP:11605"/>
        <dbReference type="ChEBI" id="CHEBI:15378"/>
        <dbReference type="ChEBI" id="CHEBI:30013"/>
        <dbReference type="ChEBI" id="CHEBI:30616"/>
        <dbReference type="ChEBI" id="CHEBI:61977"/>
        <dbReference type="ChEBI" id="CHEBI:456216"/>
        <dbReference type="EC" id="2.7.11.1"/>
    </reaction>
</comment>
<dbReference type="PANTHER" id="PTHR24356:SF395">
    <property type="entry name" value="SERINE_THREONINE PROTEIN KINASE IRE-RELATED"/>
    <property type="match status" value="1"/>
</dbReference>
<feature type="compositionally biased region" description="Basic and acidic residues" evidence="9">
    <location>
        <begin position="84"/>
        <end position="94"/>
    </location>
</feature>
<evidence type="ECO:0000313" key="12">
    <source>
        <dbReference type="EMBL" id="KAG5412240.1"/>
    </source>
</evidence>
<dbReference type="EC" id="2.7.11.1" evidence="1"/>
<accession>A0ABQ7NQ85</accession>
<evidence type="ECO:0000256" key="8">
    <source>
        <dbReference type="ARBA" id="ARBA00048679"/>
    </source>
</evidence>
<feature type="domain" description="AGC-kinase C-terminal" evidence="11">
    <location>
        <begin position="1457"/>
        <end position="1558"/>
    </location>
</feature>
<evidence type="ECO:0000256" key="2">
    <source>
        <dbReference type="ARBA" id="ARBA00022527"/>
    </source>
</evidence>
<dbReference type="SUPFAM" id="SSF56112">
    <property type="entry name" value="Protein kinase-like (PK-like)"/>
    <property type="match status" value="2"/>
</dbReference>
<proteinExistence type="predicted"/>
<evidence type="ECO:0000259" key="11">
    <source>
        <dbReference type="PROSITE" id="PS51285"/>
    </source>
</evidence>
<dbReference type="CDD" id="cd05579">
    <property type="entry name" value="STKc_MAST_like"/>
    <property type="match status" value="1"/>
</dbReference>
<feature type="compositionally biased region" description="Basic and acidic residues" evidence="9">
    <location>
        <begin position="1"/>
        <end position="14"/>
    </location>
</feature>
<keyword evidence="5" id="KW-0418">Kinase</keyword>
<feature type="compositionally biased region" description="Basic and acidic residues" evidence="9">
    <location>
        <begin position="23"/>
        <end position="32"/>
    </location>
</feature>
<feature type="region of interest" description="Disordered" evidence="9">
    <location>
        <begin position="360"/>
        <end position="379"/>
    </location>
</feature>
<sequence length="1583" mass="180205">MSTTEHSPENDRDQQQTSTSAKLLKEDDRRQSAADQGSTSHDSPEMLAPSSLGLNHIRTKSSSPAPPSPLRVSSSTPPIQVEAADARADAPHQPDHRKKVQWSQSKSLRVPVSPNPGIEESHSPRFEAVLRVTGGGRKKKPHDVKSFSHELNSKGVRPFPVWRSRAVGHMEEVMAAIRTKFERQKEDVDADLGVFSGYLVTTLETTPETNKELRMGLVDLLIEARLCATMLAGEFWVKCEGIVQKLDDKRQELPMGGLKQAHNRLLFILTRCNRLVQFRKGSGYVEEHILKMHQLSDVGVYPEQMVEISRKQDLLREIQMKSLDQNASSGFDENEVNTAKSNDTASSNFRMSSWKKLPSAAAKNHSANTTPKAAKGESQIQPTVYVDENAEALHSPSGQPGNDMWGFWADRQCMTYDNSMICRICEVEIPVVHGVDVNLRLERVAESLEKILESWTLSLDEVSMTNEGKYLTQPSPGTPRISQRLLANVNFCGYSSLDFMIEQLDELNYVIQDRKADALVVETFGRRIEKLLQEKYIKLCGLIDDEKVDSPNTVAEEESSADEDAVRILRTSPLNPRAKDRTSIEDFEIIKPISRGAFGRVFLARKRATGDLFAIKVLKKADMIRKNAVESILAERNILISIRNPFVVRFFYSFTCRENLYLVMEYLNGGDLFSLLRNLGCLDEDMARIYIAEVVLALEYLHSVNIIHRLKARQSLTDFGLSKVGLINSTDDLSVDASLGNSEFFAEDGRPQHSQGKDSRKKHEVVGTPDYLAPEILLGMGHDQFACDDYSDMNKLALAVYLLGGKAESFVHQREEIKYFETWDELKISLIRMFGERDDLERIRLQTERDVSTHNWLVALKVRKADVIQEMTMPNPAVSESQVQSLSVSAIHIRDESDLTTKMESTGLTLDVDVNSEDPEQIESLGNEVPISLLEPCHRIGGLEYVFLENKSLQLHGDFGKLRIDEWKSPRVEHTYVLDVDMVEELIQKLEDAKAEIVAHHLFDLLLQRVVRKRKQLKCHKSWKFKYKMKDLWRCLPENGRYTSMRVKHQTSNSLCVIDHVGSLEKRTTCGRWRSQQQSWFVYKLRWWLGSLRNNIKAFWRDVVGIKLSYNGKFMCEFMGIKSDLITLGFLCFRGEKFSTLQHKVWYVLMVKNKDQSFESLMMNHLRSKVPYWGLATLGLLEMLSLVAHVDVVLWLITYQHESVSVYIVEFQNEEGSVLKNIWRASLVFGLRRSVNDSENARYLHEVEGKSLQLNEKLEEKQCLSVLWKRLLCKDWIFKFKNRLARRTTISAFGVSVLVMENGSIDEAENTVLVHKKCVSVIRRDVMEADCMRLEKQWRENSLIQKSFAIRSLLLLNRTQNVLWFLLVTGDVGVSTSMPFDSGGLLECTTILKDLEPLIVLVGIPPFNAETPQQIFENIINRDIPWPNVPEEISYEAYDLINKLLTENPVKRHNFFKDINWDTLARQKAMFVPSAEPQDTSYFMSKYIWNPEDENVHGGSDFDDLTDTCSSSSSFNTHEEDGDECGNLAEFGSGPNLAVKYTFSNFSFKNLSQLASINYDLVQKNAKESTEASNQSAPSTNPT</sequence>
<evidence type="ECO:0000256" key="6">
    <source>
        <dbReference type="ARBA" id="ARBA00022840"/>
    </source>
</evidence>
<dbReference type="InterPro" id="IPR058783">
    <property type="entry name" value="IREH1/IRE-like_N"/>
</dbReference>
<name>A0ABQ7NQ85_BRACM</name>
<dbReference type="EMBL" id="JADBGQ010000002">
    <property type="protein sequence ID" value="KAG5412240.1"/>
    <property type="molecule type" value="Genomic_DNA"/>
</dbReference>
<evidence type="ECO:0000259" key="10">
    <source>
        <dbReference type="PROSITE" id="PS50011"/>
    </source>
</evidence>
<evidence type="ECO:0000256" key="7">
    <source>
        <dbReference type="ARBA" id="ARBA00047899"/>
    </source>
</evidence>
<keyword evidence="13" id="KW-1185">Reference proteome</keyword>
<comment type="caution">
    <text evidence="12">The sequence shown here is derived from an EMBL/GenBank/DDBJ whole genome shotgun (WGS) entry which is preliminary data.</text>
</comment>
<dbReference type="InterPro" id="IPR011009">
    <property type="entry name" value="Kinase-like_dom_sf"/>
</dbReference>
<protein>
    <recommendedName>
        <fullName evidence="1">non-specific serine/threonine protein kinase</fullName>
        <ecNumber evidence="1">2.7.11.1</ecNumber>
    </recommendedName>
</protein>